<dbReference type="GO" id="GO:0050664">
    <property type="term" value="F:oxidoreductase activity, acting on NAD(P)H, oxygen as acceptor"/>
    <property type="evidence" value="ECO:0007669"/>
    <property type="project" value="TreeGrafter"/>
</dbReference>
<dbReference type="PRINTS" id="PR00081">
    <property type="entry name" value="GDHRDH"/>
</dbReference>
<evidence type="ECO:0000313" key="6">
    <source>
        <dbReference type="Proteomes" id="UP000240883"/>
    </source>
</evidence>
<gene>
    <name evidence="5" type="ORF">BS50DRAFT_539423</name>
</gene>
<dbReference type="Proteomes" id="UP000240883">
    <property type="component" value="Unassembled WGS sequence"/>
</dbReference>
<dbReference type="SUPFAM" id="SSF51735">
    <property type="entry name" value="NAD(P)-binding Rossmann-fold domains"/>
    <property type="match status" value="1"/>
</dbReference>
<organism evidence="5 6">
    <name type="scientific">Corynespora cassiicola Philippines</name>
    <dbReference type="NCBI Taxonomy" id="1448308"/>
    <lineage>
        <taxon>Eukaryota</taxon>
        <taxon>Fungi</taxon>
        <taxon>Dikarya</taxon>
        <taxon>Ascomycota</taxon>
        <taxon>Pezizomycotina</taxon>
        <taxon>Dothideomycetes</taxon>
        <taxon>Pleosporomycetidae</taxon>
        <taxon>Pleosporales</taxon>
        <taxon>Corynesporascaceae</taxon>
        <taxon>Corynespora</taxon>
    </lineage>
</organism>
<accession>A0A2T2P9D4</accession>
<dbReference type="EMBL" id="KZ678128">
    <property type="protein sequence ID" value="PSN74269.1"/>
    <property type="molecule type" value="Genomic_DNA"/>
</dbReference>
<dbReference type="Pfam" id="PF13561">
    <property type="entry name" value="adh_short_C2"/>
    <property type="match status" value="1"/>
</dbReference>
<evidence type="ECO:0000256" key="3">
    <source>
        <dbReference type="ARBA" id="ARBA00023002"/>
    </source>
</evidence>
<dbReference type="InterPro" id="IPR036291">
    <property type="entry name" value="NAD(P)-bd_dom_sf"/>
</dbReference>
<dbReference type="GO" id="GO:0016616">
    <property type="term" value="F:oxidoreductase activity, acting on the CH-OH group of donors, NAD or NADP as acceptor"/>
    <property type="evidence" value="ECO:0007669"/>
    <property type="project" value="UniProtKB-ARBA"/>
</dbReference>
<dbReference type="PROSITE" id="PS00061">
    <property type="entry name" value="ADH_SHORT"/>
    <property type="match status" value="1"/>
</dbReference>
<dbReference type="AlphaFoldDB" id="A0A2T2P9D4"/>
<dbReference type="Gene3D" id="3.40.50.720">
    <property type="entry name" value="NAD(P)-binding Rossmann-like Domain"/>
    <property type="match status" value="1"/>
</dbReference>
<dbReference type="Pfam" id="PF00106">
    <property type="entry name" value="adh_short"/>
    <property type="match status" value="1"/>
</dbReference>
<comment type="similarity">
    <text evidence="1">Belongs to the short-chain dehydrogenases/reductases (SDR) family.</text>
</comment>
<dbReference type="STRING" id="1448308.A0A2T2P9D4"/>
<keyword evidence="3" id="KW-0560">Oxidoreductase</keyword>
<dbReference type="PANTHER" id="PTHR43008">
    <property type="entry name" value="BENZIL REDUCTASE"/>
    <property type="match status" value="1"/>
</dbReference>
<evidence type="ECO:0000256" key="2">
    <source>
        <dbReference type="ARBA" id="ARBA00022857"/>
    </source>
</evidence>
<evidence type="ECO:0000313" key="5">
    <source>
        <dbReference type="EMBL" id="PSN74269.1"/>
    </source>
</evidence>
<protein>
    <submittedName>
        <fullName evidence="5">NAD(P)-binding protein</fullName>
    </submittedName>
</protein>
<keyword evidence="2" id="KW-0521">NADP</keyword>
<reference evidence="5 6" key="1">
    <citation type="journal article" date="2018" name="Front. Microbiol.">
        <title>Genome-Wide Analysis of Corynespora cassiicola Leaf Fall Disease Putative Effectors.</title>
        <authorList>
            <person name="Lopez D."/>
            <person name="Ribeiro S."/>
            <person name="Label P."/>
            <person name="Fumanal B."/>
            <person name="Venisse J.S."/>
            <person name="Kohler A."/>
            <person name="de Oliveira R.R."/>
            <person name="Labutti K."/>
            <person name="Lipzen A."/>
            <person name="Lail K."/>
            <person name="Bauer D."/>
            <person name="Ohm R.A."/>
            <person name="Barry K.W."/>
            <person name="Spatafora J."/>
            <person name="Grigoriev I.V."/>
            <person name="Martin F.M."/>
            <person name="Pujade-Renaud V."/>
        </authorList>
    </citation>
    <scope>NUCLEOTIDE SEQUENCE [LARGE SCALE GENOMIC DNA]</scope>
    <source>
        <strain evidence="5 6">Philippines</strain>
    </source>
</reference>
<evidence type="ECO:0000256" key="4">
    <source>
        <dbReference type="SAM" id="MobiDB-lite"/>
    </source>
</evidence>
<dbReference type="InterPro" id="IPR020904">
    <property type="entry name" value="Sc_DH/Rdtase_CS"/>
</dbReference>
<sequence>MTQPAPVNTATKDLFRLDGRTIIISGGTGAVGATVGKAILEVGGDIVILDMAPAADSKMWDTIKETAALHGTNAWYHQLDVTDENSVPPIFDAIRSETRFPIRGLVACAGISGECDAVDYPIHIFRKIIDINVAGTFLLAQAAAKEMHHANVTGSMVLIASISGSVTNRGINTAAYNASKSAVLQLGRSLAAEWGHPQNTFPGRTAGDANPNPENGPRPTHLPIRVNTLSPGHIETPISEAARVRGLTDAWANQNMLGRISQVQEYRAPVLFMLGDGSSYMTGADLRVDGGHCAW</sequence>
<dbReference type="OrthoDB" id="1669814at2759"/>
<evidence type="ECO:0000256" key="1">
    <source>
        <dbReference type="ARBA" id="ARBA00006484"/>
    </source>
</evidence>
<keyword evidence="6" id="KW-1185">Reference proteome</keyword>
<dbReference type="InterPro" id="IPR002347">
    <property type="entry name" value="SDR_fam"/>
</dbReference>
<dbReference type="PANTHER" id="PTHR43008:SF4">
    <property type="entry name" value="CHAIN DEHYDROGENASE, PUTATIVE (AFU_ORTHOLOGUE AFUA_4G08710)-RELATED"/>
    <property type="match status" value="1"/>
</dbReference>
<proteinExistence type="inferred from homology"/>
<name>A0A2T2P9D4_CORCC</name>
<feature type="region of interest" description="Disordered" evidence="4">
    <location>
        <begin position="197"/>
        <end position="220"/>
    </location>
</feature>